<dbReference type="RefSeq" id="WP_236337659.1">
    <property type="nucleotide sequence ID" value="NZ_JAKIJS010000001.1"/>
</dbReference>
<evidence type="ECO:0000313" key="4">
    <source>
        <dbReference type="Proteomes" id="UP001649381"/>
    </source>
</evidence>
<feature type="transmembrane region" description="Helical" evidence="1">
    <location>
        <begin position="12"/>
        <end position="35"/>
    </location>
</feature>
<sequence length="407" mass="47151">MQPTPLPMNQRIATIDILRGIALFGIFLVNMPTFFMPDFKKSYYSLSIQYEGFDQWVRLFFDLFVQARFYPIFSFLFGFGFYIFLSKAELKSSQPRKLFSRRLFILLGFGILHLIFLWYGDILHTYALTGFLLLLFYYRKAKTIFIWAISLIVLYYTMTASQLLIPQSYMESLRYTNETVGTKKVADTIQMYTGANYGELIGYRFTNEVMPIIQLYLFSAPLILALFLLGLYVAKKGFISDVASHLKLVGRIWVMSGLLAVPLLIWLAIVQLNGVDYGFHQDTVHYLIQQISGLFLATFYIFSVVLFLHKAPLTKFFSALGAAGRMALTNYLLQTVFAVTLALGFDLYNKVGLTVGMLISIAFFSLQLVFSMYWLKHYRFGPAEWLWRTLTYKEKQPFKKNQMELSK</sequence>
<gene>
    <name evidence="3" type="ORF">L2716_14945</name>
</gene>
<reference evidence="3 4" key="1">
    <citation type="submission" date="2022-01" db="EMBL/GenBank/DDBJ databases">
        <title>Alkalihalobacillus sp. EGI L200015, a novel bacterium isolated from a salt lake sediment.</title>
        <authorList>
            <person name="Gao L."/>
            <person name="Fang B.-Z."/>
            <person name="Li W.-J."/>
        </authorList>
    </citation>
    <scope>NUCLEOTIDE SEQUENCE [LARGE SCALE GENOMIC DNA]</scope>
    <source>
        <strain evidence="3 4">KCTC 12718</strain>
    </source>
</reference>
<evidence type="ECO:0000259" key="2">
    <source>
        <dbReference type="Pfam" id="PF04235"/>
    </source>
</evidence>
<dbReference type="Proteomes" id="UP001649381">
    <property type="component" value="Unassembled WGS sequence"/>
</dbReference>
<evidence type="ECO:0000256" key="1">
    <source>
        <dbReference type="SAM" id="Phobius"/>
    </source>
</evidence>
<feature type="transmembrane region" description="Helical" evidence="1">
    <location>
        <begin position="98"/>
        <end position="116"/>
    </location>
</feature>
<dbReference type="PANTHER" id="PTHR30590">
    <property type="entry name" value="INNER MEMBRANE PROTEIN"/>
    <property type="match status" value="1"/>
</dbReference>
<keyword evidence="1" id="KW-1133">Transmembrane helix</keyword>
<feature type="transmembrane region" description="Helical" evidence="1">
    <location>
        <begin position="284"/>
        <end position="308"/>
    </location>
</feature>
<feature type="domain" description="DUF418" evidence="2">
    <location>
        <begin position="234"/>
        <end position="393"/>
    </location>
</feature>
<name>A0ABS9H4Z3_9BACL</name>
<organism evidence="3 4">
    <name type="scientific">Pseudalkalibacillus berkeleyi</name>
    <dbReference type="NCBI Taxonomy" id="1069813"/>
    <lineage>
        <taxon>Bacteria</taxon>
        <taxon>Bacillati</taxon>
        <taxon>Bacillota</taxon>
        <taxon>Bacilli</taxon>
        <taxon>Bacillales</taxon>
        <taxon>Fictibacillaceae</taxon>
        <taxon>Pseudalkalibacillus</taxon>
    </lineage>
</organism>
<feature type="transmembrane region" description="Helical" evidence="1">
    <location>
        <begin position="69"/>
        <end position="86"/>
    </location>
</feature>
<dbReference type="EMBL" id="JAKIJS010000001">
    <property type="protein sequence ID" value="MCF6139035.1"/>
    <property type="molecule type" value="Genomic_DNA"/>
</dbReference>
<comment type="caution">
    <text evidence="3">The sequence shown here is derived from an EMBL/GenBank/DDBJ whole genome shotgun (WGS) entry which is preliminary data.</text>
</comment>
<accession>A0ABS9H4Z3</accession>
<feature type="transmembrane region" description="Helical" evidence="1">
    <location>
        <begin position="122"/>
        <end position="138"/>
    </location>
</feature>
<feature type="transmembrane region" description="Helical" evidence="1">
    <location>
        <begin position="351"/>
        <end position="375"/>
    </location>
</feature>
<protein>
    <submittedName>
        <fullName evidence="3">DUF418 domain-containing protein</fullName>
    </submittedName>
</protein>
<keyword evidence="1" id="KW-0812">Transmembrane</keyword>
<evidence type="ECO:0000313" key="3">
    <source>
        <dbReference type="EMBL" id="MCF6139035.1"/>
    </source>
</evidence>
<feature type="transmembrane region" description="Helical" evidence="1">
    <location>
        <begin position="252"/>
        <end position="272"/>
    </location>
</feature>
<keyword evidence="4" id="KW-1185">Reference proteome</keyword>
<dbReference type="InterPro" id="IPR007349">
    <property type="entry name" value="DUF418"/>
</dbReference>
<dbReference type="InterPro" id="IPR052529">
    <property type="entry name" value="Bact_Transport_Assoc"/>
</dbReference>
<feature type="transmembrane region" description="Helical" evidence="1">
    <location>
        <begin position="145"/>
        <end position="165"/>
    </location>
</feature>
<proteinExistence type="predicted"/>
<dbReference type="Pfam" id="PF04235">
    <property type="entry name" value="DUF418"/>
    <property type="match status" value="1"/>
</dbReference>
<keyword evidence="1" id="KW-0472">Membrane</keyword>
<feature type="transmembrane region" description="Helical" evidence="1">
    <location>
        <begin position="213"/>
        <end position="232"/>
    </location>
</feature>
<dbReference type="PANTHER" id="PTHR30590:SF3">
    <property type="entry name" value="HYPOTHETICAL MEMBRANE SPANNING PROTEIN"/>
    <property type="match status" value="1"/>
</dbReference>